<organism evidence="7 8">
    <name type="scientific">Dictyobacter vulcani</name>
    <dbReference type="NCBI Taxonomy" id="2607529"/>
    <lineage>
        <taxon>Bacteria</taxon>
        <taxon>Bacillati</taxon>
        <taxon>Chloroflexota</taxon>
        <taxon>Ktedonobacteria</taxon>
        <taxon>Ktedonobacterales</taxon>
        <taxon>Dictyobacteraceae</taxon>
        <taxon>Dictyobacter</taxon>
    </lineage>
</organism>
<dbReference type="InterPro" id="IPR036259">
    <property type="entry name" value="MFS_trans_sf"/>
</dbReference>
<comment type="caution">
    <text evidence="7">The sequence shown here is derived from an EMBL/GenBank/DDBJ whole genome shotgun (WGS) entry which is preliminary data.</text>
</comment>
<dbReference type="SUPFAM" id="SSF103473">
    <property type="entry name" value="MFS general substrate transporter"/>
    <property type="match status" value="1"/>
</dbReference>
<feature type="transmembrane region" description="Helical" evidence="6">
    <location>
        <begin position="61"/>
        <end position="79"/>
    </location>
</feature>
<dbReference type="InterPro" id="IPR001958">
    <property type="entry name" value="Tet-R_TetA/multi-R_MdtG-like"/>
</dbReference>
<evidence type="ECO:0000256" key="4">
    <source>
        <dbReference type="ARBA" id="ARBA00022989"/>
    </source>
</evidence>
<feature type="transmembrane region" description="Helical" evidence="6">
    <location>
        <begin position="124"/>
        <end position="147"/>
    </location>
</feature>
<feature type="transmembrane region" description="Helical" evidence="6">
    <location>
        <begin position="7"/>
        <end position="24"/>
    </location>
</feature>
<keyword evidence="8" id="KW-1185">Reference proteome</keyword>
<evidence type="ECO:0000256" key="3">
    <source>
        <dbReference type="ARBA" id="ARBA00022692"/>
    </source>
</evidence>
<feature type="transmembrane region" description="Helical" evidence="6">
    <location>
        <begin position="30"/>
        <end position="49"/>
    </location>
</feature>
<keyword evidence="4 6" id="KW-1133">Transmembrane helix</keyword>
<name>A0A5J4KQZ0_9CHLR</name>
<dbReference type="GO" id="GO:0022857">
    <property type="term" value="F:transmembrane transporter activity"/>
    <property type="evidence" value="ECO:0007669"/>
    <property type="project" value="InterPro"/>
</dbReference>
<protein>
    <recommendedName>
        <fullName evidence="9">Major facilitator superfamily (MFS) profile domain-containing protein</fullName>
    </recommendedName>
</protein>
<dbReference type="GO" id="GO:0005886">
    <property type="term" value="C:plasma membrane"/>
    <property type="evidence" value="ECO:0007669"/>
    <property type="project" value="UniProtKB-SubCell"/>
</dbReference>
<evidence type="ECO:0000256" key="2">
    <source>
        <dbReference type="ARBA" id="ARBA00022475"/>
    </source>
</evidence>
<dbReference type="AlphaFoldDB" id="A0A5J4KQZ0"/>
<proteinExistence type="predicted"/>
<gene>
    <name evidence="7" type="ORF">KDW_41850</name>
</gene>
<evidence type="ECO:0000256" key="5">
    <source>
        <dbReference type="ARBA" id="ARBA00023136"/>
    </source>
</evidence>
<dbReference type="RefSeq" id="WP_151757811.1">
    <property type="nucleotide sequence ID" value="NZ_BKZW01000002.1"/>
</dbReference>
<evidence type="ECO:0000256" key="6">
    <source>
        <dbReference type="SAM" id="Phobius"/>
    </source>
</evidence>
<evidence type="ECO:0000256" key="1">
    <source>
        <dbReference type="ARBA" id="ARBA00004651"/>
    </source>
</evidence>
<dbReference type="PRINTS" id="PR01035">
    <property type="entry name" value="TCRTETA"/>
</dbReference>
<reference evidence="7 8" key="1">
    <citation type="submission" date="2019-10" db="EMBL/GenBank/DDBJ databases">
        <title>Dictyobacter vulcani sp. nov., within the class Ktedonobacteria, isolated from soil of volcanic Mt. Zao.</title>
        <authorList>
            <person name="Zheng Y."/>
            <person name="Wang C.M."/>
            <person name="Sakai Y."/>
            <person name="Abe K."/>
            <person name="Yokota A."/>
            <person name="Yabe S."/>
        </authorList>
    </citation>
    <scope>NUCLEOTIDE SEQUENCE [LARGE SCALE GENOMIC DNA]</scope>
    <source>
        <strain evidence="7 8">W12</strain>
    </source>
</reference>
<evidence type="ECO:0000313" key="8">
    <source>
        <dbReference type="Proteomes" id="UP000326912"/>
    </source>
</evidence>
<evidence type="ECO:0000313" key="7">
    <source>
        <dbReference type="EMBL" id="GER90023.1"/>
    </source>
</evidence>
<accession>A0A5J4KQZ0</accession>
<dbReference type="Proteomes" id="UP000326912">
    <property type="component" value="Unassembled WGS sequence"/>
</dbReference>
<keyword evidence="3 6" id="KW-0812">Transmembrane</keyword>
<dbReference type="InterPro" id="IPR011701">
    <property type="entry name" value="MFS"/>
</dbReference>
<keyword evidence="5 6" id="KW-0472">Membrane</keyword>
<sequence length="186" mass="19586">MLAAQCLGEGIFGIMLVVFVKLVLNGGSAVYGILLGVQAIGSLLGSLVIGQFGKRVTPVRLPGVCTCFFGLIDLLIIDLPVFVKGGVLLVGLLFVLVGVPGAGMQVSKQTLFQTLVEDRLRGRVFGAIQAVSALMLFAGIILAGLLGDRLGPVLLLNIQGSIYFLTGVLALLTLGRMLRKIFTYKP</sequence>
<dbReference type="PANTHER" id="PTHR23513">
    <property type="entry name" value="INTEGRAL MEMBRANE EFFLUX PROTEIN-RELATED"/>
    <property type="match status" value="1"/>
</dbReference>
<feature type="transmembrane region" description="Helical" evidence="6">
    <location>
        <begin position="153"/>
        <end position="175"/>
    </location>
</feature>
<dbReference type="Gene3D" id="1.20.1250.20">
    <property type="entry name" value="MFS general substrate transporter like domains"/>
    <property type="match status" value="1"/>
</dbReference>
<feature type="transmembrane region" description="Helical" evidence="6">
    <location>
        <begin position="85"/>
        <end position="103"/>
    </location>
</feature>
<dbReference type="EMBL" id="BKZW01000002">
    <property type="protein sequence ID" value="GER90023.1"/>
    <property type="molecule type" value="Genomic_DNA"/>
</dbReference>
<evidence type="ECO:0008006" key="9">
    <source>
        <dbReference type="Google" id="ProtNLM"/>
    </source>
</evidence>
<dbReference type="PANTHER" id="PTHR23513:SF6">
    <property type="entry name" value="MAJOR FACILITATOR SUPERFAMILY ASSOCIATED DOMAIN-CONTAINING PROTEIN"/>
    <property type="match status" value="1"/>
</dbReference>
<keyword evidence="2" id="KW-1003">Cell membrane</keyword>
<dbReference type="Pfam" id="PF07690">
    <property type="entry name" value="MFS_1"/>
    <property type="match status" value="1"/>
</dbReference>
<comment type="subcellular location">
    <subcellularLocation>
        <location evidence="1">Cell membrane</location>
        <topology evidence="1">Multi-pass membrane protein</topology>
    </subcellularLocation>
</comment>